<reference evidence="3 4" key="1">
    <citation type="submission" date="2017-09" db="EMBL/GenBank/DDBJ databases">
        <title>Depth-based differentiation of microbial function through sediment-hosted aquifers and enrichment of novel symbionts in the deep terrestrial subsurface.</title>
        <authorList>
            <person name="Probst A.J."/>
            <person name="Ladd B."/>
            <person name="Jarett J.K."/>
            <person name="Geller-Mcgrath D.E."/>
            <person name="Sieber C.M."/>
            <person name="Emerson J.B."/>
            <person name="Anantharaman K."/>
            <person name="Thomas B.C."/>
            <person name="Malmstrom R."/>
            <person name="Stieglmeier M."/>
            <person name="Klingl A."/>
            <person name="Woyke T."/>
            <person name="Ryan C.M."/>
            <person name="Banfield J.F."/>
        </authorList>
    </citation>
    <scope>NUCLEOTIDE SEQUENCE [LARGE SCALE GENOMIC DNA]</scope>
    <source>
        <strain evidence="3">CG11_big_fil_rev_8_21_14_0_20_37_11</strain>
    </source>
</reference>
<organism evidence="3 4">
    <name type="scientific">Candidatus Gottesmanbacteria bacterium CG11_big_fil_rev_8_21_14_0_20_37_11</name>
    <dbReference type="NCBI Taxonomy" id="1974575"/>
    <lineage>
        <taxon>Bacteria</taxon>
        <taxon>Candidatus Gottesmaniibacteriota</taxon>
    </lineage>
</organism>
<dbReference type="EMBL" id="PCWS01000099">
    <property type="protein sequence ID" value="PIR08151.1"/>
    <property type="molecule type" value="Genomic_DNA"/>
</dbReference>
<evidence type="ECO:0000259" key="2">
    <source>
        <dbReference type="Pfam" id="PF00535"/>
    </source>
</evidence>
<name>A0A2H0NGY6_9BACT</name>
<dbReference type="Proteomes" id="UP000230707">
    <property type="component" value="Unassembled WGS sequence"/>
</dbReference>
<protein>
    <submittedName>
        <fullName evidence="3">Glycosyl transferase</fullName>
    </submittedName>
</protein>
<dbReference type="InterPro" id="IPR050256">
    <property type="entry name" value="Glycosyltransferase_2"/>
</dbReference>
<dbReference type="PANTHER" id="PTHR48090">
    <property type="entry name" value="UNDECAPRENYL-PHOSPHATE 4-DEOXY-4-FORMAMIDO-L-ARABINOSE TRANSFERASE-RELATED"/>
    <property type="match status" value="1"/>
</dbReference>
<dbReference type="Gene3D" id="3.90.550.10">
    <property type="entry name" value="Spore Coat Polysaccharide Biosynthesis Protein SpsA, Chain A"/>
    <property type="match status" value="1"/>
</dbReference>
<dbReference type="AlphaFoldDB" id="A0A2H0NGY6"/>
<feature type="domain" description="Glycosyltransferase 2-like" evidence="2">
    <location>
        <begin position="8"/>
        <end position="153"/>
    </location>
</feature>
<proteinExistence type="predicted"/>
<dbReference type="GO" id="GO:0016740">
    <property type="term" value="F:transferase activity"/>
    <property type="evidence" value="ECO:0007669"/>
    <property type="project" value="UniProtKB-KW"/>
</dbReference>
<evidence type="ECO:0000313" key="3">
    <source>
        <dbReference type="EMBL" id="PIR08151.1"/>
    </source>
</evidence>
<sequence length="238" mass="27525">MRKYKKISIVIPVYNEEKYFEKNLRRVLKANTIGLEKEIIIVDDYSTDNTRRIIKKIKLSKNIQYYFKDKNEGKGAAIKLGIRKSSGDILLIQDSDLEYNPKDYPSLIKPILEGKTDVVYGSRTLGISKFGNKYSSFFYYIGGRLLTLFMNVLYGISLTDQPTGYKVFTKNVLPLLVNSSRYNDFSYEIEVTAKLAKNKISIFEVPISYNPRSVKEGKKINIMDFVKSIFVGFKYKFN</sequence>
<dbReference type="CDD" id="cd04179">
    <property type="entry name" value="DPM_DPG-synthase_like"/>
    <property type="match status" value="1"/>
</dbReference>
<keyword evidence="1" id="KW-0472">Membrane</keyword>
<evidence type="ECO:0000313" key="4">
    <source>
        <dbReference type="Proteomes" id="UP000230707"/>
    </source>
</evidence>
<keyword evidence="1" id="KW-0812">Transmembrane</keyword>
<dbReference type="Pfam" id="PF00535">
    <property type="entry name" value="Glycos_transf_2"/>
    <property type="match status" value="1"/>
</dbReference>
<accession>A0A2H0NGY6</accession>
<feature type="transmembrane region" description="Helical" evidence="1">
    <location>
        <begin position="137"/>
        <end position="156"/>
    </location>
</feature>
<keyword evidence="1" id="KW-1133">Transmembrane helix</keyword>
<keyword evidence="3" id="KW-0808">Transferase</keyword>
<dbReference type="SUPFAM" id="SSF53448">
    <property type="entry name" value="Nucleotide-diphospho-sugar transferases"/>
    <property type="match status" value="1"/>
</dbReference>
<gene>
    <name evidence="3" type="ORF">COV53_04550</name>
</gene>
<dbReference type="InterPro" id="IPR001173">
    <property type="entry name" value="Glyco_trans_2-like"/>
</dbReference>
<dbReference type="PANTHER" id="PTHR48090:SF7">
    <property type="entry name" value="RFBJ PROTEIN"/>
    <property type="match status" value="1"/>
</dbReference>
<comment type="caution">
    <text evidence="3">The sequence shown here is derived from an EMBL/GenBank/DDBJ whole genome shotgun (WGS) entry which is preliminary data.</text>
</comment>
<evidence type="ECO:0000256" key="1">
    <source>
        <dbReference type="SAM" id="Phobius"/>
    </source>
</evidence>
<dbReference type="InterPro" id="IPR029044">
    <property type="entry name" value="Nucleotide-diphossugar_trans"/>
</dbReference>